<dbReference type="PANTHER" id="PTHR11692:SF0">
    <property type="entry name" value="BIFUNCTIONAL PURINE BIOSYNTHESIS PROTEIN ATIC"/>
    <property type="match status" value="1"/>
</dbReference>
<comment type="similarity">
    <text evidence="3 10">Belongs to the PurH family.</text>
</comment>
<dbReference type="EMBL" id="AEQN01000005">
    <property type="protein sequence ID" value="EFV02787.1"/>
    <property type="molecule type" value="Genomic_DNA"/>
</dbReference>
<evidence type="ECO:0000256" key="5">
    <source>
        <dbReference type="ARBA" id="ARBA00022755"/>
    </source>
</evidence>
<dbReference type="SUPFAM" id="SSF53927">
    <property type="entry name" value="Cytidine deaminase-like"/>
    <property type="match status" value="1"/>
</dbReference>
<keyword evidence="6 10" id="KW-0378">Hydrolase</keyword>
<evidence type="ECO:0000256" key="8">
    <source>
        <dbReference type="ARBA" id="ARBA00050488"/>
    </source>
</evidence>
<evidence type="ECO:0000313" key="12">
    <source>
        <dbReference type="EMBL" id="EFV02787.1"/>
    </source>
</evidence>
<dbReference type="GO" id="GO:0004643">
    <property type="term" value="F:phosphoribosylaminoimidazolecarboxamide formyltransferase activity"/>
    <property type="evidence" value="ECO:0007669"/>
    <property type="project" value="UniProtKB-UniRule"/>
</dbReference>
<keyword evidence="13" id="KW-1185">Reference proteome</keyword>
<dbReference type="NCBIfam" id="TIGR00355">
    <property type="entry name" value="purH"/>
    <property type="match status" value="1"/>
</dbReference>
<evidence type="ECO:0000259" key="11">
    <source>
        <dbReference type="PROSITE" id="PS51855"/>
    </source>
</evidence>
<dbReference type="InterPro" id="IPR002695">
    <property type="entry name" value="PurH-like"/>
</dbReference>
<dbReference type="STRING" id="887929.HMP0721_0261"/>
<dbReference type="InterPro" id="IPR036914">
    <property type="entry name" value="MGS-like_dom_sf"/>
</dbReference>
<feature type="domain" description="MGS-like" evidence="11">
    <location>
        <begin position="1"/>
        <end position="147"/>
    </location>
</feature>
<dbReference type="PIRSF" id="PIRSF000414">
    <property type="entry name" value="AICARFT_IMPCHas"/>
    <property type="match status" value="1"/>
</dbReference>
<dbReference type="UniPathway" id="UPA00074">
    <property type="reaction ID" value="UER00133"/>
</dbReference>
<dbReference type="InterPro" id="IPR016193">
    <property type="entry name" value="Cytidine_deaminase-like"/>
</dbReference>
<comment type="catalytic activity">
    <reaction evidence="8 10">
        <text>(6R)-10-formyltetrahydrofolate + 5-amino-1-(5-phospho-beta-D-ribosyl)imidazole-4-carboxamide = 5-formamido-1-(5-phospho-D-ribosyl)imidazole-4-carboxamide + (6S)-5,6,7,8-tetrahydrofolate</text>
        <dbReference type="Rhea" id="RHEA:22192"/>
        <dbReference type="ChEBI" id="CHEBI:57453"/>
        <dbReference type="ChEBI" id="CHEBI:58467"/>
        <dbReference type="ChEBI" id="CHEBI:58475"/>
        <dbReference type="ChEBI" id="CHEBI:195366"/>
        <dbReference type="EC" id="2.1.2.3"/>
    </reaction>
</comment>
<dbReference type="Pfam" id="PF01808">
    <property type="entry name" value="AICARFT_IMPCHas"/>
    <property type="match status" value="1"/>
</dbReference>
<organism evidence="12 13">
    <name type="scientific">Pseudoramibacter alactolyticus ATCC 23263</name>
    <dbReference type="NCBI Taxonomy" id="887929"/>
    <lineage>
        <taxon>Bacteria</taxon>
        <taxon>Bacillati</taxon>
        <taxon>Bacillota</taxon>
        <taxon>Clostridia</taxon>
        <taxon>Eubacteriales</taxon>
        <taxon>Eubacteriaceae</taxon>
        <taxon>Pseudoramibacter</taxon>
    </lineage>
</organism>
<dbReference type="FunFam" id="3.40.50.1380:FF:000001">
    <property type="entry name" value="Bifunctional purine biosynthesis protein PurH"/>
    <property type="match status" value="1"/>
</dbReference>
<evidence type="ECO:0000256" key="7">
    <source>
        <dbReference type="ARBA" id="ARBA00023268"/>
    </source>
</evidence>
<name>E6ME28_9FIRM</name>
<dbReference type="PANTHER" id="PTHR11692">
    <property type="entry name" value="BIFUNCTIONAL PURINE BIOSYNTHESIS PROTEIN PURH"/>
    <property type="match status" value="1"/>
</dbReference>
<dbReference type="InterPro" id="IPR011607">
    <property type="entry name" value="MGS-like_dom"/>
</dbReference>
<dbReference type="HOGENOM" id="CLU_016316_5_2_9"/>
<evidence type="ECO:0000256" key="3">
    <source>
        <dbReference type="ARBA" id="ARBA00007667"/>
    </source>
</evidence>
<protein>
    <recommendedName>
        <fullName evidence="10">Bifunctional purine biosynthesis protein PurH</fullName>
    </recommendedName>
    <domain>
        <recommendedName>
            <fullName evidence="10">Phosphoribosylaminoimidazolecarboxamide formyltransferase</fullName>
            <ecNumber evidence="10">2.1.2.3</ecNumber>
        </recommendedName>
        <alternativeName>
            <fullName evidence="10">AICAR transformylase</fullName>
        </alternativeName>
    </domain>
    <domain>
        <recommendedName>
            <fullName evidence="10">IMP cyclohydrolase</fullName>
            <ecNumber evidence="10">3.5.4.10</ecNumber>
        </recommendedName>
        <alternativeName>
            <fullName evidence="10">ATIC</fullName>
        </alternativeName>
        <alternativeName>
            <fullName evidence="10">IMP synthase</fullName>
        </alternativeName>
        <alternativeName>
            <fullName evidence="10">Inosinicase</fullName>
        </alternativeName>
    </domain>
</protein>
<gene>
    <name evidence="10 12" type="primary">purH</name>
    <name evidence="12" type="ORF">HMP0721_0261</name>
</gene>
<dbReference type="NCBIfam" id="NF002049">
    <property type="entry name" value="PRK00881.1"/>
    <property type="match status" value="1"/>
</dbReference>
<dbReference type="GO" id="GO:0005829">
    <property type="term" value="C:cytosol"/>
    <property type="evidence" value="ECO:0007669"/>
    <property type="project" value="TreeGrafter"/>
</dbReference>
<proteinExistence type="inferred from homology"/>
<dbReference type="SMART" id="SM00851">
    <property type="entry name" value="MGS"/>
    <property type="match status" value="1"/>
</dbReference>
<sequence length="521" mass="56957">MEEPMRALISVSDKTGIVDFAKRIAACGWDILSTGGTAKALREGGLAVTDVSEVTGFPECLDGRVKTLHPLIHGGILNIRDNAKHQAECKKLGIENIDLLVINLYPFKQTIMKPGVAFQECIENIDIGGPTMLRSAAKNFNDVTVVVDPADYETVLVEIEAAGQTTYNTRYRLALKVFETTAHYDTMIADFLRRQSGEQTDRAEDLLSQDKVSFTYEKVQDLRYGENPHQRAAFYREIGEGKGTLVDAVQLQGKELSYNNINDTNGALEILKEYTNEPTIVAVKHANPCGVASAASISEAYRKAYEADPTSIFGGIVAANRVIDKATADQMVTIFLEVVVAPGFTDEARAVLTAKPNLRLLTLDDILHREEGYELKKVLGGMLVMERDTKLYDKLEVVTDRKPTDREMADLLFAWKAVKNTKSNAITIAKDKCLVANGPGQVNRIWPMENCIAHGGDKCRGAVAASDAFFPFDDCCKAAAAAGVTAIIQPGGSIRDEDSIKVCNANGIAMVFTGMRHFKHA</sequence>
<evidence type="ECO:0000256" key="6">
    <source>
        <dbReference type="ARBA" id="ARBA00022801"/>
    </source>
</evidence>
<dbReference type="HAMAP" id="MF_00139">
    <property type="entry name" value="PurH"/>
    <property type="match status" value="1"/>
</dbReference>
<evidence type="ECO:0000313" key="13">
    <source>
        <dbReference type="Proteomes" id="UP000004754"/>
    </source>
</evidence>
<evidence type="ECO:0000256" key="2">
    <source>
        <dbReference type="ARBA" id="ARBA00004954"/>
    </source>
</evidence>
<keyword evidence="4 10" id="KW-0808">Transferase</keyword>
<comment type="domain">
    <text evidence="10">The IMP cyclohydrolase activity resides in the N-terminal region.</text>
</comment>
<dbReference type="Pfam" id="PF02142">
    <property type="entry name" value="MGS"/>
    <property type="match status" value="1"/>
</dbReference>
<dbReference type="PROSITE" id="PS51855">
    <property type="entry name" value="MGS"/>
    <property type="match status" value="1"/>
</dbReference>
<dbReference type="AlphaFoldDB" id="E6ME28"/>
<dbReference type="GO" id="GO:0006189">
    <property type="term" value="P:'de novo' IMP biosynthetic process"/>
    <property type="evidence" value="ECO:0007669"/>
    <property type="project" value="UniProtKB-UniRule"/>
</dbReference>
<dbReference type="GO" id="GO:0003937">
    <property type="term" value="F:IMP cyclohydrolase activity"/>
    <property type="evidence" value="ECO:0007669"/>
    <property type="project" value="UniProtKB-UniRule"/>
</dbReference>
<keyword evidence="7 10" id="KW-0511">Multifunctional enzyme</keyword>
<dbReference type="FunFam" id="3.40.140.20:FF:000002">
    <property type="entry name" value="Bifunctional purine biosynthesis protein PurH"/>
    <property type="match status" value="1"/>
</dbReference>
<comment type="caution">
    <text evidence="12">The sequence shown here is derived from an EMBL/GenBank/DDBJ whole genome shotgun (WGS) entry which is preliminary data.</text>
</comment>
<keyword evidence="5 10" id="KW-0658">Purine biosynthesis</keyword>
<dbReference type="InterPro" id="IPR024051">
    <property type="entry name" value="AICAR_Tfase_dup_dom_sf"/>
</dbReference>
<dbReference type="FunFam" id="3.40.140.20:FF:000001">
    <property type="entry name" value="Bifunctional purine biosynthesis protein PurH"/>
    <property type="match status" value="1"/>
</dbReference>
<dbReference type="EC" id="3.5.4.10" evidence="10"/>
<dbReference type="CDD" id="cd01421">
    <property type="entry name" value="IMPCH"/>
    <property type="match status" value="1"/>
</dbReference>
<dbReference type="Gene3D" id="3.40.140.20">
    <property type="match status" value="2"/>
</dbReference>
<comment type="pathway">
    <text evidence="1 10">Purine metabolism; IMP biosynthesis via de novo pathway; IMP from 5-formamido-1-(5-phospho-D-ribosyl)imidazole-4-carboxamide: step 1/1.</text>
</comment>
<evidence type="ECO:0000256" key="9">
    <source>
        <dbReference type="ARBA" id="ARBA00050687"/>
    </source>
</evidence>
<evidence type="ECO:0000256" key="10">
    <source>
        <dbReference type="HAMAP-Rule" id="MF_00139"/>
    </source>
</evidence>
<comment type="catalytic activity">
    <reaction evidence="9 10">
        <text>IMP + H2O = 5-formamido-1-(5-phospho-D-ribosyl)imidazole-4-carboxamide</text>
        <dbReference type="Rhea" id="RHEA:18445"/>
        <dbReference type="ChEBI" id="CHEBI:15377"/>
        <dbReference type="ChEBI" id="CHEBI:58053"/>
        <dbReference type="ChEBI" id="CHEBI:58467"/>
        <dbReference type="EC" id="3.5.4.10"/>
    </reaction>
</comment>
<dbReference type="SUPFAM" id="SSF52335">
    <property type="entry name" value="Methylglyoxal synthase-like"/>
    <property type="match status" value="1"/>
</dbReference>
<dbReference type="EC" id="2.1.2.3" evidence="10"/>
<dbReference type="Proteomes" id="UP000004754">
    <property type="component" value="Unassembled WGS sequence"/>
</dbReference>
<dbReference type="eggNOG" id="COG0138">
    <property type="taxonomic scope" value="Bacteria"/>
</dbReference>
<accession>E6ME28</accession>
<reference evidence="12 13" key="1">
    <citation type="submission" date="2010-12" db="EMBL/GenBank/DDBJ databases">
        <authorList>
            <person name="Muzny D."/>
            <person name="Qin X."/>
            <person name="Deng J."/>
            <person name="Jiang H."/>
            <person name="Liu Y."/>
            <person name="Qu J."/>
            <person name="Song X.-Z."/>
            <person name="Zhang L."/>
            <person name="Thornton R."/>
            <person name="Coyle M."/>
            <person name="Francisco L."/>
            <person name="Jackson L."/>
            <person name="Javaid M."/>
            <person name="Korchina V."/>
            <person name="Kovar C."/>
            <person name="Mata R."/>
            <person name="Mathew T."/>
            <person name="Ngo R."/>
            <person name="Nguyen L."/>
            <person name="Nguyen N."/>
            <person name="Okwuonu G."/>
            <person name="Ongeri F."/>
            <person name="Pham C."/>
            <person name="Simmons D."/>
            <person name="Wilczek-Boney K."/>
            <person name="Hale W."/>
            <person name="Jakkamsetti A."/>
            <person name="Pham P."/>
            <person name="Ruth R."/>
            <person name="San Lucas F."/>
            <person name="Warren J."/>
            <person name="Zhang J."/>
            <person name="Zhao Z."/>
            <person name="Zhou C."/>
            <person name="Zhu D."/>
            <person name="Lee S."/>
            <person name="Bess C."/>
            <person name="Blankenburg K."/>
            <person name="Forbes L."/>
            <person name="Fu Q."/>
            <person name="Gubbala S."/>
            <person name="Hirani K."/>
            <person name="Jayaseelan J.C."/>
            <person name="Lara F."/>
            <person name="Munidasa M."/>
            <person name="Palculict T."/>
            <person name="Patil S."/>
            <person name="Pu L.-L."/>
            <person name="Saada N."/>
            <person name="Tang L."/>
            <person name="Weissenberger G."/>
            <person name="Zhu Y."/>
            <person name="Hemphill L."/>
            <person name="Shang Y."/>
            <person name="Youmans B."/>
            <person name="Ayvaz T."/>
            <person name="Ross M."/>
            <person name="Santibanez J."/>
            <person name="Aqrawi P."/>
            <person name="Gross S."/>
            <person name="Joshi V."/>
            <person name="Fowler G."/>
            <person name="Nazareth L."/>
            <person name="Reid J."/>
            <person name="Worley K."/>
            <person name="Petrosino J."/>
            <person name="Highlander S."/>
            <person name="Gibbs R."/>
        </authorList>
    </citation>
    <scope>NUCLEOTIDE SEQUENCE [LARGE SCALE GENOMIC DNA]</scope>
    <source>
        <strain evidence="12 13">ATCC 23263</strain>
    </source>
</reference>
<dbReference type="Gene3D" id="3.40.50.1380">
    <property type="entry name" value="Methylglyoxal synthase-like domain"/>
    <property type="match status" value="1"/>
</dbReference>
<comment type="pathway">
    <text evidence="2 10">Purine metabolism; IMP biosynthesis via de novo pathway; 5-formamido-1-(5-phospho-D-ribosyl)imidazole-4-carboxamide from 5-amino-1-(5-phospho-D-ribosyl)imidazole-4-carboxamide (10-formyl THF route): step 1/1.</text>
</comment>
<dbReference type="SMART" id="SM00798">
    <property type="entry name" value="AICARFT_IMPCHas"/>
    <property type="match status" value="1"/>
</dbReference>
<evidence type="ECO:0000256" key="4">
    <source>
        <dbReference type="ARBA" id="ARBA00022679"/>
    </source>
</evidence>
<evidence type="ECO:0000256" key="1">
    <source>
        <dbReference type="ARBA" id="ARBA00004844"/>
    </source>
</evidence>